<dbReference type="Proteomes" id="UP000176634">
    <property type="component" value="Unassembled WGS sequence"/>
</dbReference>
<accession>A0A1F6P9G7</accession>
<dbReference type="STRING" id="1798705.A2563_04040"/>
<dbReference type="AlphaFoldDB" id="A0A1F6P9G7"/>
<sequence>MVDRVDRQLFWGCPEIVNTSDFTAVGAVDQQRIARWTGSFFTAARVDVVAVEHLGVLHPAVGGTHVRVAAVGLSLATVGVRGVAIGLVGSAPVHITVALVDFGAVVGRAGAAAVGHNHQRDADGHDGHHEQQCEALRLQMAILVGGCLSRMGSASAEELSLGFGLRDLHALHTCSSSLVATVVSPLATWVEKIPSR</sequence>
<reference evidence="1 2" key="1">
    <citation type="journal article" date="2016" name="Nat. Commun.">
        <title>Thousands of microbial genomes shed light on interconnected biogeochemical processes in an aquifer system.</title>
        <authorList>
            <person name="Anantharaman K."/>
            <person name="Brown C.T."/>
            <person name="Hug L.A."/>
            <person name="Sharon I."/>
            <person name="Castelle C.J."/>
            <person name="Probst A.J."/>
            <person name="Thomas B.C."/>
            <person name="Singh A."/>
            <person name="Wilkins M.J."/>
            <person name="Karaoz U."/>
            <person name="Brodie E.L."/>
            <person name="Williams K.H."/>
            <person name="Hubbard S.S."/>
            <person name="Banfield J.F."/>
        </authorList>
    </citation>
    <scope>NUCLEOTIDE SEQUENCE [LARGE SCALE GENOMIC DNA]</scope>
</reference>
<dbReference type="EMBL" id="MFRA01000005">
    <property type="protein sequence ID" value="OGH92812.1"/>
    <property type="molecule type" value="Genomic_DNA"/>
</dbReference>
<proteinExistence type="predicted"/>
<comment type="caution">
    <text evidence="1">The sequence shown here is derived from an EMBL/GenBank/DDBJ whole genome shotgun (WGS) entry which is preliminary data.</text>
</comment>
<gene>
    <name evidence="1" type="ORF">A2563_04040</name>
</gene>
<evidence type="ECO:0000313" key="2">
    <source>
        <dbReference type="Proteomes" id="UP000176634"/>
    </source>
</evidence>
<protein>
    <submittedName>
        <fullName evidence="1">Uncharacterized protein</fullName>
    </submittedName>
</protein>
<organism evidence="1 2">
    <name type="scientific">Candidatus Magasanikbacteria bacterium RIFOXYD1_FULL_40_23</name>
    <dbReference type="NCBI Taxonomy" id="1798705"/>
    <lineage>
        <taxon>Bacteria</taxon>
        <taxon>Candidatus Magasanikiibacteriota</taxon>
    </lineage>
</organism>
<evidence type="ECO:0000313" key="1">
    <source>
        <dbReference type="EMBL" id="OGH92812.1"/>
    </source>
</evidence>
<name>A0A1F6P9G7_9BACT</name>